<organism evidence="1 2">
    <name type="scientific">Gigaspora margarita</name>
    <dbReference type="NCBI Taxonomy" id="4874"/>
    <lineage>
        <taxon>Eukaryota</taxon>
        <taxon>Fungi</taxon>
        <taxon>Fungi incertae sedis</taxon>
        <taxon>Mucoromycota</taxon>
        <taxon>Glomeromycotina</taxon>
        <taxon>Glomeromycetes</taxon>
        <taxon>Diversisporales</taxon>
        <taxon>Gigasporaceae</taxon>
        <taxon>Gigaspora</taxon>
    </lineage>
</organism>
<evidence type="ECO:0000313" key="2">
    <source>
        <dbReference type="Proteomes" id="UP000789901"/>
    </source>
</evidence>
<accession>A0ABM8W4Q6</accession>
<keyword evidence="2" id="KW-1185">Reference proteome</keyword>
<evidence type="ECO:0000313" key="1">
    <source>
        <dbReference type="EMBL" id="CAG8524404.1"/>
    </source>
</evidence>
<name>A0ABM8W4Q6_GIGMA</name>
<reference evidence="1 2" key="1">
    <citation type="submission" date="2021-06" db="EMBL/GenBank/DDBJ databases">
        <authorList>
            <person name="Kallberg Y."/>
            <person name="Tangrot J."/>
            <person name="Rosling A."/>
        </authorList>
    </citation>
    <scope>NUCLEOTIDE SEQUENCE [LARGE SCALE GENOMIC DNA]</scope>
    <source>
        <strain evidence="1 2">120-4 pot B 10/14</strain>
    </source>
</reference>
<proteinExistence type="predicted"/>
<comment type="caution">
    <text evidence="1">The sequence shown here is derived from an EMBL/GenBank/DDBJ whole genome shotgun (WGS) entry which is preliminary data.</text>
</comment>
<sequence>MLKIIPLRMVIQIPISVMEEHSYRLLDLYKDDRSNGLGAYSFFDLLTMSYESGQEAEFEHATMSSNRCKILYSW</sequence>
<protein>
    <submittedName>
        <fullName evidence="1">6566_t:CDS:1</fullName>
    </submittedName>
</protein>
<gene>
    <name evidence="1" type="ORF">GMARGA_LOCUS3316</name>
</gene>
<dbReference type="Proteomes" id="UP000789901">
    <property type="component" value="Unassembled WGS sequence"/>
</dbReference>
<dbReference type="EMBL" id="CAJVQB010001181">
    <property type="protein sequence ID" value="CAG8524404.1"/>
    <property type="molecule type" value="Genomic_DNA"/>
</dbReference>